<evidence type="ECO:0000256" key="9">
    <source>
        <dbReference type="ARBA" id="ARBA00022989"/>
    </source>
</evidence>
<keyword evidence="7" id="KW-1003">Cell membrane</keyword>
<dbReference type="PIRSF" id="PIRSF006603">
    <property type="entry name" value="DinF"/>
    <property type="match status" value="1"/>
</dbReference>
<dbReference type="PANTHER" id="PTHR43298">
    <property type="entry name" value="MULTIDRUG RESISTANCE PROTEIN NORM-RELATED"/>
    <property type="match status" value="1"/>
</dbReference>
<feature type="transmembrane region" description="Helical" evidence="13">
    <location>
        <begin position="416"/>
        <end position="437"/>
    </location>
</feature>
<reference evidence="14" key="2">
    <citation type="submission" date="2021-04" db="EMBL/GenBank/DDBJ databases">
        <authorList>
            <person name="Gilroy R."/>
        </authorList>
    </citation>
    <scope>NUCLEOTIDE SEQUENCE</scope>
    <source>
        <strain evidence="14">2239</strain>
    </source>
</reference>
<evidence type="ECO:0000313" key="15">
    <source>
        <dbReference type="Proteomes" id="UP000824193"/>
    </source>
</evidence>
<comment type="caution">
    <text evidence="14">The sequence shown here is derived from an EMBL/GenBank/DDBJ whole genome shotgun (WGS) entry which is preliminary data.</text>
</comment>
<proteinExistence type="inferred from homology"/>
<dbReference type="EMBL" id="DXFW01000038">
    <property type="protein sequence ID" value="HIX06591.1"/>
    <property type="molecule type" value="Genomic_DNA"/>
</dbReference>
<organism evidence="14 15">
    <name type="scientific">Candidatus Allofournierella pullicola</name>
    <dbReference type="NCBI Taxonomy" id="2838596"/>
    <lineage>
        <taxon>Bacteria</taxon>
        <taxon>Bacillati</taxon>
        <taxon>Bacillota</taxon>
        <taxon>Clostridia</taxon>
        <taxon>Eubacteriales</taxon>
        <taxon>Oscillospiraceae</taxon>
        <taxon>Allofournierella</taxon>
    </lineage>
</organism>
<evidence type="ECO:0000256" key="6">
    <source>
        <dbReference type="ARBA" id="ARBA00022449"/>
    </source>
</evidence>
<evidence type="ECO:0000256" key="8">
    <source>
        <dbReference type="ARBA" id="ARBA00022692"/>
    </source>
</evidence>
<sequence>MRRDLTTGPVAKTMLLFSLPLIAGDILQQLYNVADTLIVGRFLGSAALGAVGSAYTLMTFLTSILLGLALGSGAVFSVEWGRRDLEELRRSVFSSFCLIALITAALTAFSFAFLDGILRFLQVPAENYALMRAYLWVIFLGIPATFLYNFFACLVRAVGDSAAPLVFLGLSAAVNIALDLWFVVGLGWGVEGAAAATVIAQYLSGGAMAAYTALRWPQLLPGRRQWELRRENLARIARFSLLTCAQQSVMNFGILLVQGRVNSFGPAVMAAFAAGVKIDAFAYMPVQDFGNAFSTFVAQNYGAGKPDRIRRGMAAAVGCAAGFSAAVSAVVFLFARPLTGIFVNASETEILNIGVQYLRIEGAFYPAIGCLFLFYGLYRAVGLPSMSMVLTVISLGTRVALAYGLSALPVFGVAGIWWSVPIGWLLADAVGLVYWLARRRSIEAALTAAGR</sequence>
<dbReference type="GO" id="GO:0015297">
    <property type="term" value="F:antiporter activity"/>
    <property type="evidence" value="ECO:0007669"/>
    <property type="project" value="UniProtKB-KW"/>
</dbReference>
<keyword evidence="9 13" id="KW-1133">Transmembrane helix</keyword>
<evidence type="ECO:0000256" key="4">
    <source>
        <dbReference type="ARBA" id="ARBA00020268"/>
    </source>
</evidence>
<evidence type="ECO:0000313" key="14">
    <source>
        <dbReference type="EMBL" id="HIX06591.1"/>
    </source>
</evidence>
<evidence type="ECO:0000256" key="2">
    <source>
        <dbReference type="ARBA" id="ARBA00004651"/>
    </source>
</evidence>
<name>A0A9D1V5Q4_9FIRM</name>
<evidence type="ECO:0000256" key="7">
    <source>
        <dbReference type="ARBA" id="ARBA00022475"/>
    </source>
</evidence>
<feature type="transmembrane region" description="Helical" evidence="13">
    <location>
        <begin position="54"/>
        <end position="80"/>
    </location>
</feature>
<dbReference type="InterPro" id="IPR050222">
    <property type="entry name" value="MATE_MdtK"/>
</dbReference>
<feature type="transmembrane region" description="Helical" evidence="13">
    <location>
        <begin position="363"/>
        <end position="381"/>
    </location>
</feature>
<gene>
    <name evidence="14" type="ORF">H9865_10940</name>
</gene>
<dbReference type="InterPro" id="IPR048279">
    <property type="entry name" value="MdtK-like"/>
</dbReference>
<feature type="transmembrane region" description="Helical" evidence="13">
    <location>
        <begin position="134"/>
        <end position="158"/>
    </location>
</feature>
<keyword evidence="10" id="KW-0406">Ion transport</keyword>
<feature type="transmembrane region" description="Helical" evidence="13">
    <location>
        <begin position="388"/>
        <end position="410"/>
    </location>
</feature>
<comment type="subcellular location">
    <subcellularLocation>
        <location evidence="2">Cell membrane</location>
        <topology evidence="2">Multi-pass membrane protein</topology>
    </subcellularLocation>
</comment>
<dbReference type="Pfam" id="PF01554">
    <property type="entry name" value="MatE"/>
    <property type="match status" value="2"/>
</dbReference>
<protein>
    <recommendedName>
        <fullName evidence="4">Probable multidrug resistance protein NorM</fullName>
    </recommendedName>
    <alternativeName>
        <fullName evidence="12">Multidrug-efflux transporter</fullName>
    </alternativeName>
</protein>
<comment type="similarity">
    <text evidence="3">Belongs to the multi antimicrobial extrusion (MATE) (TC 2.A.66.1) family.</text>
</comment>
<reference evidence="14" key="1">
    <citation type="journal article" date="2021" name="PeerJ">
        <title>Extensive microbial diversity within the chicken gut microbiome revealed by metagenomics and culture.</title>
        <authorList>
            <person name="Gilroy R."/>
            <person name="Ravi A."/>
            <person name="Getino M."/>
            <person name="Pursley I."/>
            <person name="Horton D.L."/>
            <person name="Alikhan N.F."/>
            <person name="Baker D."/>
            <person name="Gharbi K."/>
            <person name="Hall N."/>
            <person name="Watson M."/>
            <person name="Adriaenssens E.M."/>
            <person name="Foster-Nyarko E."/>
            <person name="Jarju S."/>
            <person name="Secka A."/>
            <person name="Antonio M."/>
            <person name="Oren A."/>
            <person name="Chaudhuri R.R."/>
            <person name="La Ragione R."/>
            <person name="Hildebrand F."/>
            <person name="Pallen M.J."/>
        </authorList>
    </citation>
    <scope>NUCLEOTIDE SEQUENCE</scope>
    <source>
        <strain evidence="14">2239</strain>
    </source>
</reference>
<evidence type="ECO:0000256" key="11">
    <source>
        <dbReference type="ARBA" id="ARBA00023136"/>
    </source>
</evidence>
<dbReference type="PANTHER" id="PTHR43298:SF2">
    <property type="entry name" value="FMN_FAD EXPORTER YEEO-RELATED"/>
    <property type="match status" value="1"/>
</dbReference>
<keyword evidence="8 13" id="KW-0812">Transmembrane</keyword>
<dbReference type="NCBIfam" id="TIGR00797">
    <property type="entry name" value="matE"/>
    <property type="match status" value="1"/>
</dbReference>
<keyword evidence="5" id="KW-0813">Transport</keyword>
<evidence type="ECO:0000256" key="3">
    <source>
        <dbReference type="ARBA" id="ARBA00010199"/>
    </source>
</evidence>
<feature type="transmembrane region" description="Helical" evidence="13">
    <location>
        <begin position="12"/>
        <end position="34"/>
    </location>
</feature>
<dbReference type="GO" id="GO:0042910">
    <property type="term" value="F:xenobiotic transmembrane transporter activity"/>
    <property type="evidence" value="ECO:0007669"/>
    <property type="project" value="InterPro"/>
</dbReference>
<evidence type="ECO:0000256" key="12">
    <source>
        <dbReference type="ARBA" id="ARBA00031636"/>
    </source>
</evidence>
<comment type="function">
    <text evidence="1">Multidrug efflux pump.</text>
</comment>
<evidence type="ECO:0000256" key="1">
    <source>
        <dbReference type="ARBA" id="ARBA00003408"/>
    </source>
</evidence>
<feature type="transmembrane region" description="Helical" evidence="13">
    <location>
        <begin position="314"/>
        <end position="335"/>
    </location>
</feature>
<keyword evidence="6" id="KW-0050">Antiport</keyword>
<evidence type="ECO:0000256" key="5">
    <source>
        <dbReference type="ARBA" id="ARBA00022448"/>
    </source>
</evidence>
<accession>A0A9D1V5Q4</accession>
<dbReference type="GO" id="GO:0006811">
    <property type="term" value="P:monoatomic ion transport"/>
    <property type="evidence" value="ECO:0007669"/>
    <property type="project" value="UniProtKB-KW"/>
</dbReference>
<feature type="transmembrane region" description="Helical" evidence="13">
    <location>
        <begin position="194"/>
        <end position="214"/>
    </location>
</feature>
<dbReference type="InterPro" id="IPR002528">
    <property type="entry name" value="MATE_fam"/>
</dbReference>
<evidence type="ECO:0000256" key="13">
    <source>
        <dbReference type="SAM" id="Phobius"/>
    </source>
</evidence>
<dbReference type="AlphaFoldDB" id="A0A9D1V5Q4"/>
<dbReference type="Proteomes" id="UP000824193">
    <property type="component" value="Unassembled WGS sequence"/>
</dbReference>
<feature type="transmembrane region" description="Helical" evidence="13">
    <location>
        <begin position="165"/>
        <end position="188"/>
    </location>
</feature>
<dbReference type="GO" id="GO:0005886">
    <property type="term" value="C:plasma membrane"/>
    <property type="evidence" value="ECO:0007669"/>
    <property type="project" value="UniProtKB-SubCell"/>
</dbReference>
<dbReference type="CDD" id="cd13138">
    <property type="entry name" value="MATE_yoeA_like"/>
    <property type="match status" value="1"/>
</dbReference>
<feature type="transmembrane region" description="Helical" evidence="13">
    <location>
        <begin position="92"/>
        <end position="114"/>
    </location>
</feature>
<keyword evidence="11 13" id="KW-0472">Membrane</keyword>
<evidence type="ECO:0000256" key="10">
    <source>
        <dbReference type="ARBA" id="ARBA00023065"/>
    </source>
</evidence>